<sequence>MSQSVSGDTFEKCSASHRVITAVAEETGSDPTEVGPLYHVIDPDALDRLFSATGAGGRNRGHVEFTFAGCDVVVHGNGEVEVSERDATTQLDDGSEEVHRLGTGFDDSS</sequence>
<comment type="caution">
    <text evidence="3">The sequence shown here is derived from an EMBL/GenBank/DDBJ whole genome shotgun (WGS) entry which is preliminary data.</text>
</comment>
<protein>
    <submittedName>
        <fullName evidence="3">HalOD1 output domain-containing protein</fullName>
    </submittedName>
</protein>
<organism evidence="3 4">
    <name type="scientific">Halorussus aquaticus</name>
    <dbReference type="NCBI Taxonomy" id="2953748"/>
    <lineage>
        <taxon>Archaea</taxon>
        <taxon>Methanobacteriati</taxon>
        <taxon>Methanobacteriota</taxon>
        <taxon>Stenosarchaea group</taxon>
        <taxon>Halobacteria</taxon>
        <taxon>Halobacteriales</taxon>
        <taxon>Haladaptataceae</taxon>
        <taxon>Halorussus</taxon>
    </lineage>
</organism>
<dbReference type="Proteomes" id="UP001595945">
    <property type="component" value="Unassembled WGS sequence"/>
</dbReference>
<evidence type="ECO:0000313" key="4">
    <source>
        <dbReference type="Proteomes" id="UP001595945"/>
    </source>
</evidence>
<accession>A0ABD5PYK2</accession>
<dbReference type="Pfam" id="PF18545">
    <property type="entry name" value="HalOD1"/>
    <property type="match status" value="1"/>
</dbReference>
<dbReference type="EMBL" id="JBHSHT010000001">
    <property type="protein sequence ID" value="MFC4823363.1"/>
    <property type="molecule type" value="Genomic_DNA"/>
</dbReference>
<feature type="domain" description="Halobacterial output" evidence="2">
    <location>
        <begin position="13"/>
        <end position="84"/>
    </location>
</feature>
<keyword evidence="4" id="KW-1185">Reference proteome</keyword>
<evidence type="ECO:0000259" key="2">
    <source>
        <dbReference type="Pfam" id="PF18545"/>
    </source>
</evidence>
<evidence type="ECO:0000313" key="3">
    <source>
        <dbReference type="EMBL" id="MFC4823363.1"/>
    </source>
</evidence>
<dbReference type="GeneID" id="73045588"/>
<name>A0ABD5PYK2_9EURY</name>
<proteinExistence type="predicted"/>
<dbReference type="AlphaFoldDB" id="A0ABD5PYK2"/>
<evidence type="ECO:0000256" key="1">
    <source>
        <dbReference type="SAM" id="MobiDB-lite"/>
    </source>
</evidence>
<dbReference type="InterPro" id="IPR040624">
    <property type="entry name" value="HalOD1"/>
</dbReference>
<feature type="region of interest" description="Disordered" evidence="1">
    <location>
        <begin position="84"/>
        <end position="109"/>
    </location>
</feature>
<reference evidence="3 4" key="1">
    <citation type="journal article" date="2019" name="Int. J. Syst. Evol. Microbiol.">
        <title>The Global Catalogue of Microorganisms (GCM) 10K type strain sequencing project: providing services to taxonomists for standard genome sequencing and annotation.</title>
        <authorList>
            <consortium name="The Broad Institute Genomics Platform"/>
            <consortium name="The Broad Institute Genome Sequencing Center for Infectious Disease"/>
            <person name="Wu L."/>
            <person name="Ma J."/>
        </authorList>
    </citation>
    <scope>NUCLEOTIDE SEQUENCE [LARGE SCALE GENOMIC DNA]</scope>
    <source>
        <strain evidence="3 4">XZYJ18</strain>
    </source>
</reference>
<dbReference type="RefSeq" id="WP_254267160.1">
    <property type="nucleotide sequence ID" value="NZ_CP100400.1"/>
</dbReference>
<gene>
    <name evidence="3" type="ORF">ACFO9K_03710</name>
</gene>